<dbReference type="EMBL" id="DTLS01000084">
    <property type="protein sequence ID" value="HGZ60156.1"/>
    <property type="molecule type" value="Genomic_DNA"/>
</dbReference>
<reference evidence="4" key="1">
    <citation type="journal article" date="2020" name="mSystems">
        <title>Genome- and Community-Level Interaction Insights into Carbon Utilization and Element Cycling Functions of Hydrothermarchaeota in Hydrothermal Sediment.</title>
        <authorList>
            <person name="Zhou Z."/>
            <person name="Liu Y."/>
            <person name="Xu W."/>
            <person name="Pan J."/>
            <person name="Luo Z.H."/>
            <person name="Li M."/>
        </authorList>
    </citation>
    <scope>NUCLEOTIDE SEQUENCE [LARGE SCALE GENOMIC DNA]</scope>
    <source>
        <strain evidence="4">SpSt-885</strain>
    </source>
</reference>
<evidence type="ECO:0000259" key="3">
    <source>
        <dbReference type="Pfam" id="PF02475"/>
    </source>
</evidence>
<protein>
    <recommendedName>
        <fullName evidence="3">TRM5/TYW2-like methyltransferase domain-containing protein</fullName>
    </recommendedName>
</protein>
<dbReference type="Pfam" id="PF02475">
    <property type="entry name" value="TRM5-TYW2_MTfase"/>
    <property type="match status" value="1"/>
</dbReference>
<name>A0A7J3SKR2_9CREN</name>
<evidence type="ECO:0000256" key="2">
    <source>
        <dbReference type="ARBA" id="ARBA00022691"/>
    </source>
</evidence>
<dbReference type="InterPro" id="IPR029063">
    <property type="entry name" value="SAM-dependent_MTases_sf"/>
</dbReference>
<gene>
    <name evidence="4" type="ORF">ENW83_02990</name>
</gene>
<dbReference type="CDD" id="cd02440">
    <property type="entry name" value="AdoMet_MTases"/>
    <property type="match status" value="1"/>
</dbReference>
<dbReference type="PANTHER" id="PTHR23290">
    <property type="entry name" value="RRNA N6-ADENOSINE-METHYLTRANSFERASE METTL5"/>
    <property type="match status" value="1"/>
</dbReference>
<comment type="caution">
    <text evidence="4">The sequence shown here is derived from an EMBL/GenBank/DDBJ whole genome shotgun (WGS) entry which is preliminary data.</text>
</comment>
<keyword evidence="1" id="KW-0808">Transferase</keyword>
<sequence>MCYKRQNGGIQIPLVEERLSKKKLEILLDNLKGKAIGHPTLEQHRTPGWIASDIVWIARQLHIIENRKVLDLGSGVGILCIASVLAGASRCISVEIEPESISLQIENIKSSETETRIDVIRGDARVPPLRRGCCDLAIMNPPFGTVRKGTDLEFLKSALSLCPTSLSLHLKNEKSREFISREMKKIGKEAKVLKTYKMELKQIFEYHKSKIRRIDVDLYVVV</sequence>
<evidence type="ECO:0000313" key="4">
    <source>
        <dbReference type="EMBL" id="HGZ60156.1"/>
    </source>
</evidence>
<dbReference type="GO" id="GO:0016740">
    <property type="term" value="F:transferase activity"/>
    <property type="evidence" value="ECO:0007669"/>
    <property type="project" value="UniProtKB-KW"/>
</dbReference>
<dbReference type="PANTHER" id="PTHR23290:SF0">
    <property type="entry name" value="RRNA N6-ADENOSINE-METHYLTRANSFERASE METTL5"/>
    <property type="match status" value="1"/>
</dbReference>
<dbReference type="SUPFAM" id="SSF53335">
    <property type="entry name" value="S-adenosyl-L-methionine-dependent methyltransferases"/>
    <property type="match status" value="1"/>
</dbReference>
<evidence type="ECO:0000256" key="1">
    <source>
        <dbReference type="ARBA" id="ARBA00022679"/>
    </source>
</evidence>
<dbReference type="Gene3D" id="3.40.50.150">
    <property type="entry name" value="Vaccinia Virus protein VP39"/>
    <property type="match status" value="1"/>
</dbReference>
<dbReference type="InterPro" id="IPR051720">
    <property type="entry name" value="rRNA_MeTrfase/Polyamine_Synth"/>
</dbReference>
<feature type="domain" description="TRM5/TYW2-like methyltransferase" evidence="3">
    <location>
        <begin position="65"/>
        <end position="191"/>
    </location>
</feature>
<dbReference type="AlphaFoldDB" id="A0A7J3SKR2"/>
<dbReference type="InterPro" id="IPR056743">
    <property type="entry name" value="TRM5-TYW2-like_MTfase"/>
</dbReference>
<proteinExistence type="predicted"/>
<organism evidence="4">
    <name type="scientific">Fervidicoccus fontis</name>
    <dbReference type="NCBI Taxonomy" id="683846"/>
    <lineage>
        <taxon>Archaea</taxon>
        <taxon>Thermoproteota</taxon>
        <taxon>Thermoprotei</taxon>
        <taxon>Fervidicoccales</taxon>
        <taxon>Fervidicoccaceae</taxon>
        <taxon>Fervidicoccus</taxon>
    </lineage>
</organism>
<keyword evidence="2" id="KW-0949">S-adenosyl-L-methionine</keyword>
<accession>A0A7J3SKR2</accession>